<feature type="domain" description="DUF2207" evidence="4">
    <location>
        <begin position="314"/>
        <end position="481"/>
    </location>
</feature>
<feature type="transmembrane region" description="Helical" evidence="2">
    <location>
        <begin position="257"/>
        <end position="276"/>
    </location>
</feature>
<comment type="caution">
    <text evidence="6">The sequence shown here is derived from an EMBL/GenBank/DDBJ whole genome shotgun (WGS) entry which is preliminary data.</text>
</comment>
<dbReference type="InterPro" id="IPR048389">
    <property type="entry name" value="YciQ-like_C"/>
</dbReference>
<dbReference type="InterPro" id="IPR003675">
    <property type="entry name" value="Rce1/LyrA-like_dom"/>
</dbReference>
<evidence type="ECO:0000259" key="4">
    <source>
        <dbReference type="Pfam" id="PF09972"/>
    </source>
</evidence>
<dbReference type="GO" id="GO:0080120">
    <property type="term" value="P:CAAX-box protein maturation"/>
    <property type="evidence" value="ECO:0007669"/>
    <property type="project" value="UniProtKB-ARBA"/>
</dbReference>
<dbReference type="PANTHER" id="PTHR36435:SF1">
    <property type="entry name" value="CAAX AMINO TERMINAL PROTEASE FAMILY PROTEIN"/>
    <property type="match status" value="1"/>
</dbReference>
<name>A0A7C4Q2X3_9CHLR</name>
<evidence type="ECO:0000313" key="6">
    <source>
        <dbReference type="EMBL" id="HGS86112.1"/>
    </source>
</evidence>
<feature type="transmembrane region" description="Helical" evidence="2">
    <location>
        <begin position="516"/>
        <end position="535"/>
    </location>
</feature>
<feature type="transmembrane region" description="Helical" evidence="2">
    <location>
        <begin position="687"/>
        <end position="708"/>
    </location>
</feature>
<dbReference type="Pfam" id="PF02517">
    <property type="entry name" value="Rce1-like"/>
    <property type="match status" value="1"/>
</dbReference>
<sequence>MNTYLNAARQGRNEVWRYGVVILAVVVVTFTVQIAASIPFILIEGTTDIFQFSPLSLLILTMLPFPFAGLTVFLGVAFLHQRPLKSLFRPVGAFQWNRLILSAGVWFALSACADVVLAVLQPGNYVWNFNLMEWLPYFLVALLLIPLQTSTEEILFRGYLAQWMGRFGKGLWLPLLVPSILFMLLHGANPEVGTYGLWFTMPFYLSIGLLLGWVTLRSEGLELALGLHAANNLYAALVVTFPSSAIPSPALFRIQTYDPAAGLFTFAVMAVIYLLVMNGLRLTRPVQVLASVLAGFALLAGSVQPVLAKSYFAERFDVEINLQPNGDLLVTETVAFNFEGGPFTFVFRDIIPNELDRLEFVSARMDGTVLPRGNQAGQVEVGQDGDALKIVWHFEPVNDSQHVFELTYWVVGAVRQTNQGDGLVWKAIPPEHEYPIQFSEIRLILPAGITPTQPVKLRNQPIEPFEDGRTILFRLKDIPADSEQVVEAYFSPGSLIQQPPLWQAARLERGRQLRAGLPYAVGLAGGIVLLCGLAASRVRRRYEIEPASVIPPGIISEPPDELTPAAAGYLLNNGRSTVLHLFAVLLDWARRSWIKMEFMEGKGLFKARDFRLYPLERRAASEHESFIQEMVFPAEDSAARSEIYLSKVGQLLLRGQNHFNRLLTHDLLRQGLIRQEALQERTRLNRIASFLFFFGFTVAVAGLVLIGSNFLTPFIGVLLLGVGLGLIVGVLLLWVSAAKLNILTQAGLIHFQRWQSFRNYLQSLTKKENSTLLRPEWLESFLPYAMAFGLGDQWVKAYRDVGLSTILSWAYTAGDSGIDGSILTAVISTSTVDASGGGGGGGDGSGGGSSGAG</sequence>
<evidence type="ECO:0000259" key="5">
    <source>
        <dbReference type="Pfam" id="PF20990"/>
    </source>
</evidence>
<dbReference type="InterPro" id="IPR052710">
    <property type="entry name" value="CAAX_protease"/>
</dbReference>
<dbReference type="InterPro" id="IPR018702">
    <property type="entry name" value="DUF2207"/>
</dbReference>
<dbReference type="GO" id="GO:0004175">
    <property type="term" value="F:endopeptidase activity"/>
    <property type="evidence" value="ECO:0007669"/>
    <property type="project" value="UniProtKB-ARBA"/>
</dbReference>
<proteinExistence type="predicted"/>
<feature type="domain" description="Predicted membrane protein YciQ-like C-terminal" evidence="5">
    <location>
        <begin position="557"/>
        <end position="797"/>
    </location>
</feature>
<feature type="transmembrane region" description="Helical" evidence="2">
    <location>
        <begin position="195"/>
        <end position="216"/>
    </location>
</feature>
<feature type="domain" description="CAAX prenyl protease 2/Lysostaphin resistance protein A-like" evidence="3">
    <location>
        <begin position="135"/>
        <end position="233"/>
    </location>
</feature>
<feature type="compositionally biased region" description="Gly residues" evidence="1">
    <location>
        <begin position="835"/>
        <end position="853"/>
    </location>
</feature>
<organism evidence="6">
    <name type="scientific">Bellilinea caldifistulae</name>
    <dbReference type="NCBI Taxonomy" id="360411"/>
    <lineage>
        <taxon>Bacteria</taxon>
        <taxon>Bacillati</taxon>
        <taxon>Chloroflexota</taxon>
        <taxon>Anaerolineae</taxon>
        <taxon>Anaerolineales</taxon>
        <taxon>Anaerolineaceae</taxon>
        <taxon>Bellilinea</taxon>
    </lineage>
</organism>
<feature type="transmembrane region" description="Helical" evidence="2">
    <location>
        <begin position="288"/>
        <end position="307"/>
    </location>
</feature>
<accession>A0A7C4Q2X3</accession>
<reference evidence="6" key="1">
    <citation type="journal article" date="2020" name="mSystems">
        <title>Genome- and Community-Level Interaction Insights into Carbon Utilization and Element Cycling Functions of Hydrothermarchaeota in Hydrothermal Sediment.</title>
        <authorList>
            <person name="Zhou Z."/>
            <person name="Liu Y."/>
            <person name="Xu W."/>
            <person name="Pan J."/>
            <person name="Luo Z.H."/>
            <person name="Li M."/>
        </authorList>
    </citation>
    <scope>NUCLEOTIDE SEQUENCE [LARGE SCALE GENOMIC DNA]</scope>
    <source>
        <strain evidence="6">SpSt-556</strain>
    </source>
</reference>
<evidence type="ECO:0000256" key="1">
    <source>
        <dbReference type="SAM" id="MobiDB-lite"/>
    </source>
</evidence>
<evidence type="ECO:0000256" key="2">
    <source>
        <dbReference type="SAM" id="Phobius"/>
    </source>
</evidence>
<protein>
    <submittedName>
        <fullName evidence="6">DUF2207 domain-containing protein</fullName>
    </submittedName>
</protein>
<dbReference type="PANTHER" id="PTHR36435">
    <property type="entry name" value="SLR1288 PROTEIN"/>
    <property type="match status" value="1"/>
</dbReference>
<keyword evidence="2" id="KW-1133">Transmembrane helix</keyword>
<feature type="transmembrane region" description="Helical" evidence="2">
    <location>
        <begin position="171"/>
        <end position="189"/>
    </location>
</feature>
<dbReference type="AlphaFoldDB" id="A0A7C4Q2X3"/>
<dbReference type="EMBL" id="DSXR01000012">
    <property type="protein sequence ID" value="HGS86112.1"/>
    <property type="molecule type" value="Genomic_DNA"/>
</dbReference>
<feature type="transmembrane region" description="Helical" evidence="2">
    <location>
        <begin position="55"/>
        <end position="79"/>
    </location>
</feature>
<evidence type="ECO:0000259" key="3">
    <source>
        <dbReference type="Pfam" id="PF02517"/>
    </source>
</evidence>
<feature type="region of interest" description="Disordered" evidence="1">
    <location>
        <begin position="834"/>
        <end position="853"/>
    </location>
</feature>
<gene>
    <name evidence="6" type="ORF">ENT17_00660</name>
</gene>
<keyword evidence="2" id="KW-0812">Transmembrane</keyword>
<feature type="transmembrane region" description="Helical" evidence="2">
    <location>
        <begin position="20"/>
        <end position="43"/>
    </location>
</feature>
<feature type="transmembrane region" description="Helical" evidence="2">
    <location>
        <begin position="714"/>
        <end position="735"/>
    </location>
</feature>
<dbReference type="Pfam" id="PF09972">
    <property type="entry name" value="DUF2207"/>
    <property type="match status" value="1"/>
</dbReference>
<feature type="transmembrane region" description="Helical" evidence="2">
    <location>
        <begin position="99"/>
        <end position="122"/>
    </location>
</feature>
<feature type="transmembrane region" description="Helical" evidence="2">
    <location>
        <begin position="223"/>
        <end position="245"/>
    </location>
</feature>
<keyword evidence="2" id="KW-0472">Membrane</keyword>
<feature type="transmembrane region" description="Helical" evidence="2">
    <location>
        <begin position="134"/>
        <end position="150"/>
    </location>
</feature>
<dbReference type="Pfam" id="PF20990">
    <property type="entry name" value="DUF2207_C"/>
    <property type="match status" value="1"/>
</dbReference>